<organism evidence="2">
    <name type="scientific">Dendrolimus punctatus</name>
    <name type="common">masson pine moth</name>
    <dbReference type="NCBI Taxonomy" id="238572"/>
    <lineage>
        <taxon>Eukaryota</taxon>
        <taxon>Metazoa</taxon>
        <taxon>Ecdysozoa</taxon>
        <taxon>Arthropoda</taxon>
        <taxon>Hexapoda</taxon>
        <taxon>Insecta</taxon>
        <taxon>Pterygota</taxon>
        <taxon>Neoptera</taxon>
        <taxon>Endopterygota</taxon>
        <taxon>Lepidoptera</taxon>
        <taxon>Glossata</taxon>
        <taxon>Ditrysia</taxon>
        <taxon>Bombycoidea</taxon>
        <taxon>Lasiocampidae</taxon>
        <taxon>Dendrolimus</taxon>
    </lineage>
</organism>
<dbReference type="Gene3D" id="1.10.238.20">
    <property type="entry name" value="Pheromone/general odorant binding protein domain"/>
    <property type="match status" value="1"/>
</dbReference>
<dbReference type="CDD" id="cd23992">
    <property type="entry name" value="PBP_GOBP"/>
    <property type="match status" value="1"/>
</dbReference>
<proteinExistence type="evidence at transcript level"/>
<reference evidence="2" key="1">
    <citation type="submission" date="2016-07" db="EMBL/GenBank/DDBJ databases">
        <authorList>
            <person name="Wan K."/>
            <person name="Booth B."/>
            <person name="Spirohn K."/>
            <person name="Hao T."/>
            <person name="Hu Y."/>
            <person name="Calderwood M."/>
            <person name="Hill D."/>
            <person name="Mohr S."/>
            <person name="Vidal M."/>
            <person name="Celniker S."/>
            <person name="Perrimon N."/>
        </authorList>
    </citation>
    <scope>NUCLEOTIDE SEQUENCE</scope>
</reference>
<evidence type="ECO:0000313" key="2">
    <source>
        <dbReference type="EMBL" id="ARO70182.1"/>
    </source>
</evidence>
<dbReference type="EMBL" id="KX585289">
    <property type="protein sequence ID" value="ARO70182.1"/>
    <property type="molecule type" value="mRNA"/>
</dbReference>
<dbReference type="AlphaFoldDB" id="A0A2K8GKN7"/>
<evidence type="ECO:0000256" key="1">
    <source>
        <dbReference type="SAM" id="SignalP"/>
    </source>
</evidence>
<gene>
    <name evidence="2" type="primary">OBP23</name>
</gene>
<protein>
    <submittedName>
        <fullName evidence="2">Odorant Binding Protein 23</fullName>
    </submittedName>
</protein>
<feature type="signal peptide" evidence="1">
    <location>
        <begin position="1"/>
        <end position="24"/>
    </location>
</feature>
<dbReference type="SMART" id="SM00708">
    <property type="entry name" value="PhBP"/>
    <property type="match status" value="1"/>
</dbReference>
<feature type="chain" id="PRO_5014771902" evidence="1">
    <location>
        <begin position="25"/>
        <end position="142"/>
    </location>
</feature>
<keyword evidence="1" id="KW-0732">Signal</keyword>
<dbReference type="Pfam" id="PF01395">
    <property type="entry name" value="PBP_GOBP"/>
    <property type="match status" value="1"/>
</dbReference>
<accession>A0A2K8GKN7</accession>
<name>A0A2K8GKN7_9NEOP</name>
<dbReference type="InterPro" id="IPR036728">
    <property type="entry name" value="PBP_GOBP_sf"/>
</dbReference>
<sequence length="142" mass="16229">MSLYRIIFALVASVILVKVSSKSAKQIVKVPPEVAEPILKGMAKCIDETKNTEEVWQRIREVKYNSDEKFKEFLYCASVTNGFFHKSGHAIIEKLLELFPKKAEMKSILENCDHGQGDSAVDICYQFHKCYQDNSPVYLSFD</sequence>
<dbReference type="SUPFAM" id="SSF47565">
    <property type="entry name" value="Insect pheromone/odorant-binding proteins"/>
    <property type="match status" value="1"/>
</dbReference>
<reference evidence="2" key="2">
    <citation type="journal article" date="2017" name="Front. Physiol.">
        <title>Identification and Expression Profiling of Chemosensory Genes in Dendrolimus punctatus Walker.</title>
        <authorList>
            <person name="Zhang S.F."/>
            <person name="Liu H.H."/>
            <person name="Kong X.B."/>
            <person name="Wang H.B."/>
            <person name="Liu F."/>
            <person name="Zhang Z."/>
        </authorList>
    </citation>
    <scope>NUCLEOTIDE SEQUENCE</scope>
</reference>
<dbReference type="GO" id="GO:0005549">
    <property type="term" value="F:odorant binding"/>
    <property type="evidence" value="ECO:0007669"/>
    <property type="project" value="InterPro"/>
</dbReference>
<dbReference type="InterPro" id="IPR006170">
    <property type="entry name" value="PBP/GOBP"/>
</dbReference>